<dbReference type="STRING" id="1182543.W9WUT3"/>
<keyword evidence="2 3" id="KW-0040">ANK repeat</keyword>
<dbReference type="InterPro" id="IPR036770">
    <property type="entry name" value="Ankyrin_rpt-contain_sf"/>
</dbReference>
<evidence type="ECO:0000313" key="6">
    <source>
        <dbReference type="EMBL" id="EXJ71728.1"/>
    </source>
</evidence>
<evidence type="ECO:0000256" key="2">
    <source>
        <dbReference type="ARBA" id="ARBA00023043"/>
    </source>
</evidence>
<dbReference type="PROSITE" id="PS50297">
    <property type="entry name" value="ANK_REP_REGION"/>
    <property type="match status" value="4"/>
</dbReference>
<keyword evidence="6" id="KW-0723">Serine/threonine-protein kinase</keyword>
<dbReference type="GO" id="GO:0004674">
    <property type="term" value="F:protein serine/threonine kinase activity"/>
    <property type="evidence" value="ECO:0007669"/>
    <property type="project" value="UniProtKB-KW"/>
</dbReference>
<dbReference type="InterPro" id="IPR002110">
    <property type="entry name" value="Ankyrin_rpt"/>
</dbReference>
<keyword evidence="6" id="KW-0418">Kinase</keyword>
<name>W9WUT3_9EURO</name>
<dbReference type="SMART" id="SM00248">
    <property type="entry name" value="ANK"/>
    <property type="match status" value="11"/>
</dbReference>
<dbReference type="SMART" id="SM00220">
    <property type="entry name" value="S_TKc"/>
    <property type="match status" value="1"/>
</dbReference>
<feature type="region of interest" description="Disordered" evidence="4">
    <location>
        <begin position="527"/>
        <end position="550"/>
    </location>
</feature>
<dbReference type="RefSeq" id="XP_007744327.1">
    <property type="nucleotide sequence ID" value="XM_007746137.1"/>
</dbReference>
<dbReference type="Gene3D" id="1.25.40.20">
    <property type="entry name" value="Ankyrin repeat-containing domain"/>
    <property type="match status" value="2"/>
</dbReference>
<dbReference type="PROSITE" id="PS00108">
    <property type="entry name" value="PROTEIN_KINASE_ST"/>
    <property type="match status" value="1"/>
</dbReference>
<feature type="domain" description="Protein kinase" evidence="5">
    <location>
        <begin position="49"/>
        <end position="387"/>
    </location>
</feature>
<organism evidence="6 7">
    <name type="scientific">Cladophialophora psammophila CBS 110553</name>
    <dbReference type="NCBI Taxonomy" id="1182543"/>
    <lineage>
        <taxon>Eukaryota</taxon>
        <taxon>Fungi</taxon>
        <taxon>Dikarya</taxon>
        <taxon>Ascomycota</taxon>
        <taxon>Pezizomycotina</taxon>
        <taxon>Eurotiomycetes</taxon>
        <taxon>Chaetothyriomycetidae</taxon>
        <taxon>Chaetothyriales</taxon>
        <taxon>Herpotrichiellaceae</taxon>
        <taxon>Cladophialophora</taxon>
    </lineage>
</organism>
<dbReference type="Pfam" id="PF00023">
    <property type="entry name" value="Ank"/>
    <property type="match status" value="1"/>
</dbReference>
<evidence type="ECO:0000256" key="4">
    <source>
        <dbReference type="SAM" id="MobiDB-lite"/>
    </source>
</evidence>
<dbReference type="InterPro" id="IPR008271">
    <property type="entry name" value="Ser/Thr_kinase_AS"/>
</dbReference>
<dbReference type="GeneID" id="19190254"/>
<reference evidence="6 7" key="1">
    <citation type="submission" date="2013-03" db="EMBL/GenBank/DDBJ databases">
        <title>The Genome Sequence of Cladophialophora psammophila CBS 110553.</title>
        <authorList>
            <consortium name="The Broad Institute Genomics Platform"/>
            <person name="Cuomo C."/>
            <person name="de Hoog S."/>
            <person name="Gorbushina A."/>
            <person name="Walker B."/>
            <person name="Young S.K."/>
            <person name="Zeng Q."/>
            <person name="Gargeya S."/>
            <person name="Fitzgerald M."/>
            <person name="Haas B."/>
            <person name="Abouelleil A."/>
            <person name="Allen A.W."/>
            <person name="Alvarado L."/>
            <person name="Arachchi H.M."/>
            <person name="Berlin A.M."/>
            <person name="Chapman S.B."/>
            <person name="Gainer-Dewar J."/>
            <person name="Goldberg J."/>
            <person name="Griggs A."/>
            <person name="Gujja S."/>
            <person name="Hansen M."/>
            <person name="Howarth C."/>
            <person name="Imamovic A."/>
            <person name="Ireland A."/>
            <person name="Larimer J."/>
            <person name="McCowan C."/>
            <person name="Murphy C."/>
            <person name="Pearson M."/>
            <person name="Poon T.W."/>
            <person name="Priest M."/>
            <person name="Roberts A."/>
            <person name="Saif S."/>
            <person name="Shea T."/>
            <person name="Sisk P."/>
            <person name="Sykes S."/>
            <person name="Wortman J."/>
            <person name="Nusbaum C."/>
            <person name="Birren B."/>
        </authorList>
    </citation>
    <scope>NUCLEOTIDE SEQUENCE [LARGE SCALE GENOMIC DNA]</scope>
    <source>
        <strain evidence="6 7">CBS 110553</strain>
    </source>
</reference>
<dbReference type="HOGENOM" id="CLU_006727_0_0_1"/>
<feature type="repeat" description="ANK" evidence="3">
    <location>
        <begin position="786"/>
        <end position="818"/>
    </location>
</feature>
<dbReference type="EMBL" id="AMGX01000007">
    <property type="protein sequence ID" value="EXJ71728.1"/>
    <property type="molecule type" value="Genomic_DNA"/>
</dbReference>
<keyword evidence="1" id="KW-0677">Repeat</keyword>
<dbReference type="InterPro" id="IPR011009">
    <property type="entry name" value="Kinase-like_dom_sf"/>
</dbReference>
<feature type="repeat" description="ANK" evidence="3">
    <location>
        <begin position="1024"/>
        <end position="1056"/>
    </location>
</feature>
<feature type="repeat" description="ANK" evidence="3">
    <location>
        <begin position="1057"/>
        <end position="1089"/>
    </location>
</feature>
<comment type="caution">
    <text evidence="6">The sequence shown here is derived from an EMBL/GenBank/DDBJ whole genome shotgun (WGS) entry which is preliminary data.</text>
</comment>
<dbReference type="SUPFAM" id="SSF56112">
    <property type="entry name" value="Protein kinase-like (PK-like)"/>
    <property type="match status" value="1"/>
</dbReference>
<dbReference type="InterPro" id="IPR006597">
    <property type="entry name" value="Sel1-like"/>
</dbReference>
<dbReference type="eggNOG" id="KOG0192">
    <property type="taxonomic scope" value="Eukaryota"/>
</dbReference>
<dbReference type="Pfam" id="PF00069">
    <property type="entry name" value="Pkinase"/>
    <property type="match status" value="1"/>
</dbReference>
<dbReference type="PROSITE" id="PS50088">
    <property type="entry name" value="ANK_REPEAT"/>
    <property type="match status" value="6"/>
</dbReference>
<dbReference type="PANTHER" id="PTHR24198">
    <property type="entry name" value="ANKYRIN REPEAT AND PROTEIN KINASE DOMAIN-CONTAINING PROTEIN"/>
    <property type="match status" value="1"/>
</dbReference>
<evidence type="ECO:0000259" key="5">
    <source>
        <dbReference type="PROSITE" id="PS50011"/>
    </source>
</evidence>
<dbReference type="SUPFAM" id="SSF48403">
    <property type="entry name" value="Ankyrin repeat"/>
    <property type="match status" value="2"/>
</dbReference>
<evidence type="ECO:0000256" key="1">
    <source>
        <dbReference type="ARBA" id="ARBA00022737"/>
    </source>
</evidence>
<gene>
    <name evidence="6" type="ORF">A1O5_05537</name>
</gene>
<dbReference type="OrthoDB" id="4161764at2759"/>
<dbReference type="AlphaFoldDB" id="W9WUT3"/>
<evidence type="ECO:0000313" key="7">
    <source>
        <dbReference type="Proteomes" id="UP000019471"/>
    </source>
</evidence>
<feature type="compositionally biased region" description="Acidic residues" evidence="4">
    <location>
        <begin position="541"/>
        <end position="550"/>
    </location>
</feature>
<dbReference type="InterPro" id="IPR000719">
    <property type="entry name" value="Prot_kinase_dom"/>
</dbReference>
<dbReference type="CDD" id="cd00180">
    <property type="entry name" value="PKc"/>
    <property type="match status" value="1"/>
</dbReference>
<dbReference type="GO" id="GO:0005524">
    <property type="term" value="F:ATP binding"/>
    <property type="evidence" value="ECO:0007669"/>
    <property type="project" value="InterPro"/>
</dbReference>
<keyword evidence="7" id="KW-1185">Reference proteome</keyword>
<keyword evidence="6" id="KW-0808">Transferase</keyword>
<dbReference type="Gene3D" id="1.10.510.10">
    <property type="entry name" value="Transferase(Phosphotransferase) domain 1"/>
    <property type="match status" value="1"/>
</dbReference>
<proteinExistence type="predicted"/>
<feature type="repeat" description="ANK" evidence="3">
    <location>
        <begin position="1145"/>
        <end position="1177"/>
    </location>
</feature>
<dbReference type="eggNOG" id="KOG4177">
    <property type="taxonomic scope" value="Eukaryota"/>
</dbReference>
<feature type="repeat" description="ANK" evidence="3">
    <location>
        <begin position="820"/>
        <end position="852"/>
    </location>
</feature>
<dbReference type="PANTHER" id="PTHR24198:SF165">
    <property type="entry name" value="ANKYRIN REPEAT-CONTAINING PROTEIN-RELATED"/>
    <property type="match status" value="1"/>
</dbReference>
<dbReference type="Pfam" id="PF12796">
    <property type="entry name" value="Ank_2"/>
    <property type="match status" value="3"/>
</dbReference>
<dbReference type="PROSITE" id="PS50011">
    <property type="entry name" value="PROTEIN_KINASE_DOM"/>
    <property type="match status" value="1"/>
</dbReference>
<protein>
    <submittedName>
        <fullName evidence="6">Serine/threonine protein kinase</fullName>
    </submittedName>
</protein>
<feature type="repeat" description="ANK" evidence="3">
    <location>
        <begin position="675"/>
        <end position="707"/>
    </location>
</feature>
<accession>W9WUT3</accession>
<sequence length="1221" mass="133950">MEAKLEAAFPFWLDAGAHSTSKSSGRPSRHVAAFIAATSRLPVYQQDQLIKIKPLGSGTSFQVDECKDTKSGDLVVAKQLRTKQDSGELYDGAVLQELKVSVYPPFLKHDNIVRTLGFLESEDPTAFGPSVSLVLEHADHGSLAEYLSGASCSMSHEDWLQRQNLMLDICSGLEILHRCRVIHGDVKPDNILLFSTHSSTGCPLMAKLADFGSSIVEDTIYDDIDEGISSPTYRGTPLYVPGYLRKYSGKVPFHLMPAVEIYSFGLLLWSICAGEPYYLRLVHPDRKDMVECLDSLGTEGLRQQFQLNLEVISNTSDCLKPSVLGEVFDFCVRDVEIDHSPILPIDREIIYRKEFAAISEVWKILSSHTSENSVNYHDQTSLWQPFHLGSIPSRENVDHIPWALQCDLVQQLVDKVNNRQESVYQRGKAALQLSSHYAVGLGCKKDYENVLHYIQLSAALGDNVAQLICPRVFQSHGKLIGQDDLEDILRSFSYTEEATSDYSDADMEDLANDMNHEEADYGTDSIEALDDPMQDTGGLESDSESTSDSDTDLRWSVFLLSAIFDRDFDSKVDTEPADYFWMKIRMFERAMGFASQGALLRYRGEWYGGLDDTKLVTALEQTAVSSPQVPEVELKCEDGTLIHNPALHHVVFCGMFKLAKQLIDHGWSLNAVNDEGDTLLHLAMRHGDSQMTEYLIRRGINVAVSNFKGVTPLHYLSMFGSQERNSEDGGNYSDAQIEKLGTQHVVEFSGPDVDTIANMLVDAGADVNASMGRFDSTVDVFFSHRISGTPLHAAVTLGNKSAVQTLLRLGADVEIRPFHDSDTALELAAQLHLADIAELLLDHGASLRSVSESGSSSGTWAMHHVGSHVPPLSRWLLHGSRYKDAVRDTIRVFNAAAERENLSLDELNEAGLTAFEYALQESGEDTHVIEAFLDCGAILPPNALSTAVLSCGSDEANASKVELVLQHVTGPGPTISGGDNSLYTGESSHALHVAASTGALAAAKLIISYFASESESLLRAQNDEGLTVLHEAVIAGDISMTTYLLSQNSQINFRDREGRTALATAVALGNKALVPLLMLPDADMNIREGEHDGGTILHIAVQNGPRRSLMLAFLLSADFDEATESWPRFPQLHIHGILDAVDAAQGNTALHLAAYSGDYPSVFALLAAGAIANVKNRAGSIPLDLVRQRIKLHESQKEQPVHFELEAALKKCATHLERAKT</sequence>
<dbReference type="SMART" id="SM00671">
    <property type="entry name" value="SEL1"/>
    <property type="match status" value="1"/>
</dbReference>
<dbReference type="Proteomes" id="UP000019471">
    <property type="component" value="Unassembled WGS sequence"/>
</dbReference>
<evidence type="ECO:0000256" key="3">
    <source>
        <dbReference type="PROSITE-ProRule" id="PRU00023"/>
    </source>
</evidence>